<keyword evidence="2" id="KW-1185">Reference proteome</keyword>
<accession>A0A2Z4GAC3</accession>
<dbReference type="RefSeq" id="WP_111371327.1">
    <property type="nucleotide sequence ID" value="NZ_CP029480.1"/>
</dbReference>
<name>A0A2Z4GAC3_9BACT</name>
<reference evidence="1 2" key="1">
    <citation type="submission" date="2018-05" db="EMBL/GenBank/DDBJ databases">
        <title>Complete genome sequence of Arcticibacterium luteifluviistationis SM1504T, a cytophagaceae bacterium isolated from Arctic surface seawater.</title>
        <authorList>
            <person name="Li Y."/>
            <person name="Qin Q.-L."/>
        </authorList>
    </citation>
    <scope>NUCLEOTIDE SEQUENCE [LARGE SCALE GENOMIC DNA]</scope>
    <source>
        <strain evidence="1 2">SM1504</strain>
    </source>
</reference>
<sequence>MKKLLAIFIFVSITFSSVSGLKAWQLDLAFGVISDILGSSRFQMSLNQEVNDIASPGRLMNPLFFTTSMCEGSSSYAISGFSSEHSIHIYSTNETLCFTLPVRTTIVNDEISVIPTGIMIHANPSNFIASQTFNSGA</sequence>
<dbReference type="AlphaFoldDB" id="A0A2Z4GAC3"/>
<evidence type="ECO:0000313" key="1">
    <source>
        <dbReference type="EMBL" id="AWV98209.1"/>
    </source>
</evidence>
<proteinExistence type="predicted"/>
<organism evidence="1 2">
    <name type="scientific">Arcticibacterium luteifluviistationis</name>
    <dbReference type="NCBI Taxonomy" id="1784714"/>
    <lineage>
        <taxon>Bacteria</taxon>
        <taxon>Pseudomonadati</taxon>
        <taxon>Bacteroidota</taxon>
        <taxon>Cytophagia</taxon>
        <taxon>Cytophagales</taxon>
        <taxon>Leadbetterellaceae</taxon>
        <taxon>Arcticibacterium</taxon>
    </lineage>
</organism>
<dbReference type="EMBL" id="CP029480">
    <property type="protein sequence ID" value="AWV98209.1"/>
    <property type="molecule type" value="Genomic_DNA"/>
</dbReference>
<dbReference type="Proteomes" id="UP000249873">
    <property type="component" value="Chromosome"/>
</dbReference>
<dbReference type="KEGG" id="als:DJ013_08490"/>
<gene>
    <name evidence="1" type="ORF">DJ013_08490</name>
</gene>
<protein>
    <submittedName>
        <fullName evidence="1">Uncharacterized protein</fullName>
    </submittedName>
</protein>
<evidence type="ECO:0000313" key="2">
    <source>
        <dbReference type="Proteomes" id="UP000249873"/>
    </source>
</evidence>